<evidence type="ECO:0000313" key="2">
    <source>
        <dbReference type="EMBL" id="SVD65025.1"/>
    </source>
</evidence>
<organism evidence="2">
    <name type="scientific">marine metagenome</name>
    <dbReference type="NCBI Taxonomy" id="408172"/>
    <lineage>
        <taxon>unclassified sequences</taxon>
        <taxon>metagenomes</taxon>
        <taxon>ecological metagenomes</taxon>
    </lineage>
</organism>
<proteinExistence type="predicted"/>
<dbReference type="EMBL" id="UINC01164265">
    <property type="protein sequence ID" value="SVD65025.1"/>
    <property type="molecule type" value="Genomic_DNA"/>
</dbReference>
<name>A0A382X343_9ZZZZ</name>
<dbReference type="GO" id="GO:0016887">
    <property type="term" value="F:ATP hydrolysis activity"/>
    <property type="evidence" value="ECO:0007669"/>
    <property type="project" value="TreeGrafter"/>
</dbReference>
<dbReference type="GO" id="GO:0000309">
    <property type="term" value="F:nicotinamide-nucleotide adenylyltransferase activity"/>
    <property type="evidence" value="ECO:0007669"/>
    <property type="project" value="TreeGrafter"/>
</dbReference>
<sequence length="168" mass="18959">MRPDDSLILSGSFNPLHQGHIQMLSAAEKMTGKKGIYEISICNVDKPVLPKSKLLKRIKCFPPDNSFFVTASPRFTEKSTILPSSTFVIGYDTATRLLDPQYYDKNDFNYYSDAVVGALNIIAENHCSFIVGGRIDKSGQFKTLDDLKMPKKSRQLFELLPESKFRVD</sequence>
<dbReference type="InterPro" id="IPR014729">
    <property type="entry name" value="Rossmann-like_a/b/a_fold"/>
</dbReference>
<dbReference type="GO" id="GO:0005737">
    <property type="term" value="C:cytoplasm"/>
    <property type="evidence" value="ECO:0007669"/>
    <property type="project" value="TreeGrafter"/>
</dbReference>
<reference evidence="2" key="1">
    <citation type="submission" date="2018-05" db="EMBL/GenBank/DDBJ databases">
        <authorList>
            <person name="Lanie J.A."/>
            <person name="Ng W.-L."/>
            <person name="Kazmierczak K.M."/>
            <person name="Andrzejewski T.M."/>
            <person name="Davidsen T.M."/>
            <person name="Wayne K.J."/>
            <person name="Tettelin H."/>
            <person name="Glass J.I."/>
            <person name="Rusch D."/>
            <person name="Podicherti R."/>
            <person name="Tsui H.-C.T."/>
            <person name="Winkler M.E."/>
        </authorList>
    </citation>
    <scope>NUCLEOTIDE SEQUENCE</scope>
</reference>
<dbReference type="Gene3D" id="3.40.50.620">
    <property type="entry name" value="HUPs"/>
    <property type="match status" value="1"/>
</dbReference>
<dbReference type="PANTHER" id="PTHR31285">
    <property type="entry name" value="NICOTINAMIDE MONONUCLEOTIDE ADENYLYLTRANSFERASE"/>
    <property type="match status" value="1"/>
</dbReference>
<dbReference type="PANTHER" id="PTHR31285:SF0">
    <property type="entry name" value="NICOTINAMIDE MONONUCLEOTIDE ADENYLYLTRANSFERASE"/>
    <property type="match status" value="1"/>
</dbReference>
<dbReference type="SUPFAM" id="SSF52374">
    <property type="entry name" value="Nucleotidylyl transferase"/>
    <property type="match status" value="1"/>
</dbReference>
<dbReference type="InterPro" id="IPR004821">
    <property type="entry name" value="Cyt_trans-like"/>
</dbReference>
<protein>
    <recommendedName>
        <fullName evidence="1">Cytidyltransferase-like domain-containing protein</fullName>
    </recommendedName>
</protein>
<feature type="non-terminal residue" evidence="2">
    <location>
        <position position="168"/>
    </location>
</feature>
<dbReference type="AlphaFoldDB" id="A0A382X343"/>
<accession>A0A382X343</accession>
<gene>
    <name evidence="2" type="ORF">METZ01_LOCUS417879</name>
</gene>
<dbReference type="Pfam" id="PF01467">
    <property type="entry name" value="CTP_transf_like"/>
    <property type="match status" value="1"/>
</dbReference>
<dbReference type="GO" id="GO:0005634">
    <property type="term" value="C:nucleus"/>
    <property type="evidence" value="ECO:0007669"/>
    <property type="project" value="TreeGrafter"/>
</dbReference>
<evidence type="ECO:0000259" key="1">
    <source>
        <dbReference type="Pfam" id="PF01467"/>
    </source>
</evidence>
<feature type="domain" description="Cytidyltransferase-like" evidence="1">
    <location>
        <begin position="9"/>
        <end position="52"/>
    </location>
</feature>